<dbReference type="RefSeq" id="WP_281911316.1">
    <property type="nucleotide sequence ID" value="NZ_AP026966.1"/>
</dbReference>
<proteinExistence type="predicted"/>
<evidence type="ECO:0008006" key="4">
    <source>
        <dbReference type="Google" id="ProtNLM"/>
    </source>
</evidence>
<evidence type="ECO:0000313" key="2">
    <source>
        <dbReference type="EMBL" id="BDT56582.1"/>
    </source>
</evidence>
<dbReference type="EMBL" id="AP026966">
    <property type="protein sequence ID" value="BDT56582.1"/>
    <property type="molecule type" value="Genomic_DNA"/>
</dbReference>
<evidence type="ECO:0000313" key="3">
    <source>
        <dbReference type="Proteomes" id="UP001163336"/>
    </source>
</evidence>
<feature type="chain" id="PRO_5046379100" description="Sel1 repeat family protein" evidence="1">
    <location>
        <begin position="27"/>
        <end position="277"/>
    </location>
</feature>
<accession>A0ABN6T3F9</accession>
<organism evidence="2 3">
    <name type="scientific">Massilia varians</name>
    <dbReference type="NCBI Taxonomy" id="457921"/>
    <lineage>
        <taxon>Bacteria</taxon>
        <taxon>Pseudomonadati</taxon>
        <taxon>Pseudomonadota</taxon>
        <taxon>Betaproteobacteria</taxon>
        <taxon>Burkholderiales</taxon>
        <taxon>Oxalobacteraceae</taxon>
        <taxon>Telluria group</taxon>
        <taxon>Massilia</taxon>
    </lineage>
</organism>
<evidence type="ECO:0000256" key="1">
    <source>
        <dbReference type="SAM" id="SignalP"/>
    </source>
</evidence>
<feature type="signal peptide" evidence="1">
    <location>
        <begin position="1"/>
        <end position="26"/>
    </location>
</feature>
<dbReference type="SUPFAM" id="SSF81901">
    <property type="entry name" value="HCP-like"/>
    <property type="match status" value="1"/>
</dbReference>
<protein>
    <recommendedName>
        <fullName evidence="4">Sel1 repeat family protein</fullName>
    </recommendedName>
</protein>
<keyword evidence="3" id="KW-1185">Reference proteome</keyword>
<sequence>MSFPTAARLPLLLALLALLPAAQLGAATRAGLDVVHEVRNRIAARDCGAAVERLKSGLKWGYPEVVLLAGSMYEHGICVKASWDTALTFYVQAHEGGAPEAAERIAAGFADPARGADAAAALWWNLQGRGSARTEACAVSPQAATDADRFVAELRTWHPSRLAICNYVVGVISTISAEMRYPGHAEVLGLGGEVNLRFLPAVPRIDLKMGGSGVYVPYGVVKGDSLPSRPLGPLAPSTGWFEHAVHALVNDALRRYPQPAGIPADAQAGVQFLFKRE</sequence>
<name>A0ABN6T3F9_9BURK</name>
<reference evidence="2" key="1">
    <citation type="submission" date="2022-11" db="EMBL/GenBank/DDBJ databases">
        <title>Isolation and characterization of PLA-degrading bacterium Massilia sp. from Antarctic soil.</title>
        <authorList>
            <person name="Sato K."/>
            <person name="Gomez-Fuentes C."/>
            <person name="Ahmad S.A."/>
            <person name="Zulkharnain A."/>
        </authorList>
    </citation>
    <scope>NUCLEOTIDE SEQUENCE</scope>
    <source>
        <strain evidence="2">N-3</strain>
    </source>
</reference>
<dbReference type="Proteomes" id="UP001163336">
    <property type="component" value="Chromosome"/>
</dbReference>
<keyword evidence="1" id="KW-0732">Signal</keyword>
<gene>
    <name evidence="2" type="ORF">MasN3_00760</name>
</gene>